<dbReference type="Proteomes" id="UP000000323">
    <property type="component" value="Chromosome 1"/>
</dbReference>
<gene>
    <name evidence="2" type="ordered locus">Tter_0650</name>
</gene>
<dbReference type="PANTHER" id="PTHR10587">
    <property type="entry name" value="GLYCOSYL TRANSFERASE-RELATED"/>
    <property type="match status" value="1"/>
</dbReference>
<dbReference type="Gene3D" id="3.20.20.370">
    <property type="entry name" value="Glycoside hydrolase/deacetylase"/>
    <property type="match status" value="1"/>
</dbReference>
<dbReference type="InterPro" id="IPR011330">
    <property type="entry name" value="Glyco_hydro/deAcase_b/a-brl"/>
</dbReference>
<dbReference type="GO" id="GO:0016810">
    <property type="term" value="F:hydrolase activity, acting on carbon-nitrogen (but not peptide) bonds"/>
    <property type="evidence" value="ECO:0007669"/>
    <property type="project" value="InterPro"/>
</dbReference>
<dbReference type="EMBL" id="CP001825">
    <property type="protein sequence ID" value="ACZ41567.1"/>
    <property type="molecule type" value="Genomic_DNA"/>
</dbReference>
<dbReference type="InterPro" id="IPR002509">
    <property type="entry name" value="NODB_dom"/>
</dbReference>
<feature type="domain" description="NodB homology" evidence="1">
    <location>
        <begin position="43"/>
        <end position="227"/>
    </location>
</feature>
<dbReference type="eggNOG" id="COG0726">
    <property type="taxonomic scope" value="Bacteria"/>
</dbReference>
<dbReference type="SUPFAM" id="SSF88713">
    <property type="entry name" value="Glycoside hydrolase/deacetylase"/>
    <property type="match status" value="1"/>
</dbReference>
<accession>D1CF61</accession>
<dbReference type="OrthoDB" id="9806342at2"/>
<keyword evidence="3" id="KW-1185">Reference proteome</keyword>
<evidence type="ECO:0000259" key="1">
    <source>
        <dbReference type="PROSITE" id="PS51677"/>
    </source>
</evidence>
<reference evidence="3" key="1">
    <citation type="journal article" date="2010" name="Stand. Genomic Sci.">
        <title>Complete genome sequence of 'Thermobaculum terrenum' type strain (YNP1).</title>
        <authorList>
            <person name="Kiss H."/>
            <person name="Cleland D."/>
            <person name="Lapidus A."/>
            <person name="Lucas S."/>
            <person name="Glavina Del Rio T."/>
            <person name="Nolan M."/>
            <person name="Tice H."/>
            <person name="Han C."/>
            <person name="Goodwin L."/>
            <person name="Pitluck S."/>
            <person name="Liolios K."/>
            <person name="Ivanova N."/>
            <person name="Mavromatis K."/>
            <person name="Ovchinnikova G."/>
            <person name="Pati A."/>
            <person name="Chen A."/>
            <person name="Palaniappan K."/>
            <person name="Land M."/>
            <person name="Hauser L."/>
            <person name="Chang Y."/>
            <person name="Jeffries C."/>
            <person name="Lu M."/>
            <person name="Brettin T."/>
            <person name="Detter J."/>
            <person name="Goker M."/>
            <person name="Tindall B."/>
            <person name="Beck B."/>
            <person name="McDermott T."/>
            <person name="Woyke T."/>
            <person name="Bristow J."/>
            <person name="Eisen J."/>
            <person name="Markowitz V."/>
            <person name="Hugenholtz P."/>
            <person name="Kyrpides N."/>
            <person name="Klenk H."/>
            <person name="Cheng J."/>
        </authorList>
    </citation>
    <scope>NUCLEOTIDE SEQUENCE [LARGE SCALE GENOMIC DNA]</scope>
    <source>
        <strain evidence="3">ATCC BAA-798 / YNP1</strain>
    </source>
</reference>
<proteinExistence type="predicted"/>
<evidence type="ECO:0000313" key="3">
    <source>
        <dbReference type="Proteomes" id="UP000000323"/>
    </source>
</evidence>
<sequence>MHSYKWFIALPAGIIIAHALPAVSRLGMGGLLFPVIRRVDSSDSVVLTFDDGPDVYTVKILDVLSRYDTKAVFFVVGEQVERHPNLLREVVAAGHEIGIHGYRHVSHLLRAPLTTIEDVRRCKVIIEDTTGVSPRYIRPPYGVFSLASWVESVRQGWMRVLWSRWGKDWMPEATPLQIAQNIGTPEAGDIILLHDSDRYSYPGAPLRTIEAIPIILQHIADKGMHTTLLCDLV</sequence>
<dbReference type="AlphaFoldDB" id="D1CF61"/>
<dbReference type="Pfam" id="PF01522">
    <property type="entry name" value="Polysacc_deac_1"/>
    <property type="match status" value="1"/>
</dbReference>
<evidence type="ECO:0000313" key="2">
    <source>
        <dbReference type="EMBL" id="ACZ41567.1"/>
    </source>
</evidence>
<dbReference type="GO" id="GO:0005975">
    <property type="term" value="P:carbohydrate metabolic process"/>
    <property type="evidence" value="ECO:0007669"/>
    <property type="project" value="InterPro"/>
</dbReference>
<dbReference type="CDD" id="cd10959">
    <property type="entry name" value="CE4_NodB_like_3"/>
    <property type="match status" value="1"/>
</dbReference>
<dbReference type="PANTHER" id="PTHR10587:SF137">
    <property type="entry name" value="4-DEOXY-4-FORMAMIDO-L-ARABINOSE-PHOSPHOUNDECAPRENOL DEFORMYLASE ARND-RELATED"/>
    <property type="match status" value="1"/>
</dbReference>
<dbReference type="KEGG" id="ttr:Tter_0650"/>
<organism evidence="2 3">
    <name type="scientific">Thermobaculum terrenum (strain ATCC BAA-798 / CCMEE 7001 / YNP1)</name>
    <dbReference type="NCBI Taxonomy" id="525904"/>
    <lineage>
        <taxon>Bacteria</taxon>
        <taxon>Bacillati</taxon>
        <taxon>Chloroflexota</taxon>
        <taxon>Chloroflexia</taxon>
        <taxon>Candidatus Thermobaculales</taxon>
        <taxon>Candidatus Thermobaculaceae</taxon>
        <taxon>Thermobaculum</taxon>
    </lineage>
</organism>
<name>D1CF61_THET1</name>
<dbReference type="PROSITE" id="PS51677">
    <property type="entry name" value="NODB"/>
    <property type="match status" value="1"/>
</dbReference>
<protein>
    <submittedName>
        <fullName evidence="2">Polysaccharide deacetylase</fullName>
    </submittedName>
</protein>
<dbReference type="HOGENOM" id="CLU_021264_0_0_0"/>
<dbReference type="STRING" id="525904.Tter_0650"/>
<dbReference type="InterPro" id="IPR050248">
    <property type="entry name" value="Polysacc_deacetylase_ArnD"/>
</dbReference>